<dbReference type="Proteomes" id="UP000594923">
    <property type="component" value="Chromosome"/>
</dbReference>
<sequence>MKSTIALILFSALAISPAFAAKKQATQNWTKEPDSFMGLRFDQKVDAVLPLCPRGTVISKQMCHDAPYTNLYTVRGGPEIGFGYTLSVFSGGPGVESFYLTTNSDNFSKLADLFTSKYGAPMDTSSETVKTKAGASFTNETLSWRGKKVSITLQKFSGDINTSAATISDIDAAAKKAEERESKARSNANKL</sequence>
<name>A0A7M1KMV2_9PSED</name>
<evidence type="ECO:0000313" key="2">
    <source>
        <dbReference type="EMBL" id="QOQ76459.1"/>
    </source>
</evidence>
<protein>
    <submittedName>
        <fullName evidence="2">Uncharacterized protein</fullName>
    </submittedName>
</protein>
<dbReference type="EMBL" id="CP063073">
    <property type="protein sequence ID" value="QOQ76459.1"/>
    <property type="molecule type" value="Genomic_DNA"/>
</dbReference>
<reference evidence="2 3" key="1">
    <citation type="submission" date="2020-10" db="EMBL/GenBank/DDBJ databases">
        <title>High quality whole genome sequence of Pseudomonas poae PMA22.</title>
        <authorList>
            <person name="Hernandez J.G."/>
            <person name="Rodriguez P."/>
            <person name="Cuevas C."/>
            <person name="de la Calle F."/>
            <person name="Galan B."/>
            <person name="Garcia J.L."/>
        </authorList>
    </citation>
    <scope>NUCLEOTIDE SEQUENCE [LARGE SCALE GENOMIC DNA]</scope>
    <source>
        <strain evidence="2 3">PMA22</strain>
    </source>
</reference>
<proteinExistence type="predicted"/>
<keyword evidence="1" id="KW-0732">Signal</keyword>
<organism evidence="2 3">
    <name type="scientific">Pseudomonas poae</name>
    <dbReference type="NCBI Taxonomy" id="200451"/>
    <lineage>
        <taxon>Bacteria</taxon>
        <taxon>Pseudomonadati</taxon>
        <taxon>Pseudomonadota</taxon>
        <taxon>Gammaproteobacteria</taxon>
        <taxon>Pseudomonadales</taxon>
        <taxon>Pseudomonadaceae</taxon>
        <taxon>Pseudomonas</taxon>
    </lineage>
</organism>
<evidence type="ECO:0000256" key="1">
    <source>
        <dbReference type="SAM" id="SignalP"/>
    </source>
</evidence>
<dbReference type="RefSeq" id="WP_197627464.1">
    <property type="nucleotide sequence ID" value="NZ_CP063073.1"/>
</dbReference>
<feature type="chain" id="PRO_5029878457" evidence="1">
    <location>
        <begin position="21"/>
        <end position="191"/>
    </location>
</feature>
<dbReference type="AlphaFoldDB" id="A0A7M1KMV2"/>
<gene>
    <name evidence="2" type="ORF">IMF22_05220</name>
</gene>
<evidence type="ECO:0000313" key="3">
    <source>
        <dbReference type="Proteomes" id="UP000594923"/>
    </source>
</evidence>
<feature type="signal peptide" evidence="1">
    <location>
        <begin position="1"/>
        <end position="20"/>
    </location>
</feature>
<accession>A0A7M1KMV2</accession>